<evidence type="ECO:0000313" key="4">
    <source>
        <dbReference type="Proteomes" id="UP000316621"/>
    </source>
</evidence>
<dbReference type="AlphaFoldDB" id="A0A4Y7J6L5"/>
<dbReference type="InterPro" id="IPR054154">
    <property type="entry name" value="PEX14-like_M_plants"/>
</dbReference>
<dbReference type="Gramene" id="RZC55369">
    <property type="protein sequence ID" value="RZC55369"/>
    <property type="gene ID" value="C5167_014222"/>
</dbReference>
<proteinExistence type="predicted"/>
<gene>
    <name evidence="3" type="ORF">C5167_014222</name>
</gene>
<feature type="domain" description="Peroxisomal membrane protein PEX14 central plants" evidence="2">
    <location>
        <begin position="57"/>
        <end position="112"/>
    </location>
</feature>
<protein>
    <recommendedName>
        <fullName evidence="2">Peroxisomal membrane protein PEX14 central plants domain-containing protein</fullName>
    </recommendedName>
</protein>
<dbReference type="Pfam" id="PF23020">
    <property type="entry name" value="PEX14-like_2nd"/>
    <property type="match status" value="1"/>
</dbReference>
<keyword evidence="4" id="KW-1185">Reference proteome</keyword>
<dbReference type="EMBL" id="CM010717">
    <property type="protein sequence ID" value="RZC55369.1"/>
    <property type="molecule type" value="Genomic_DNA"/>
</dbReference>
<evidence type="ECO:0000313" key="3">
    <source>
        <dbReference type="EMBL" id="RZC55369.1"/>
    </source>
</evidence>
<name>A0A4Y7J6L5_PAPSO</name>
<dbReference type="Proteomes" id="UP000316621">
    <property type="component" value="Chromosome 3"/>
</dbReference>
<reference evidence="3 4" key="1">
    <citation type="journal article" date="2018" name="Science">
        <title>The opium poppy genome and morphinan production.</title>
        <authorList>
            <person name="Guo L."/>
            <person name="Winzer T."/>
            <person name="Yang X."/>
            <person name="Li Y."/>
            <person name="Ning Z."/>
            <person name="He Z."/>
            <person name="Teodor R."/>
            <person name="Lu Y."/>
            <person name="Bowser T.A."/>
            <person name="Graham I.A."/>
            <person name="Ye K."/>
        </authorList>
    </citation>
    <scope>NUCLEOTIDE SEQUENCE [LARGE SCALE GENOMIC DNA]</scope>
    <source>
        <strain evidence="4">cv. HN1</strain>
        <tissue evidence="3">Leaves</tissue>
    </source>
</reference>
<evidence type="ECO:0000259" key="2">
    <source>
        <dbReference type="Pfam" id="PF23020"/>
    </source>
</evidence>
<dbReference type="STRING" id="3469.A0A4Y7J6L5"/>
<sequence length="117" mass="12146">MKLSVECLIPPPPTTTMPAAIPNQDGQSTSPINLQPQIQARAPQPAVPPPSGLELNVGVPRLKSWIHKVVLEEDGDNSLEKSTLKTNPTEEAATAAKAAAAAALDVAKASQDNFGSS</sequence>
<feature type="region of interest" description="Disordered" evidence="1">
    <location>
        <begin position="9"/>
        <end position="31"/>
    </location>
</feature>
<organism evidence="3 4">
    <name type="scientific">Papaver somniferum</name>
    <name type="common">Opium poppy</name>
    <dbReference type="NCBI Taxonomy" id="3469"/>
    <lineage>
        <taxon>Eukaryota</taxon>
        <taxon>Viridiplantae</taxon>
        <taxon>Streptophyta</taxon>
        <taxon>Embryophyta</taxon>
        <taxon>Tracheophyta</taxon>
        <taxon>Spermatophyta</taxon>
        <taxon>Magnoliopsida</taxon>
        <taxon>Ranunculales</taxon>
        <taxon>Papaveraceae</taxon>
        <taxon>Papaveroideae</taxon>
        <taxon>Papaver</taxon>
    </lineage>
</organism>
<accession>A0A4Y7J6L5</accession>
<evidence type="ECO:0000256" key="1">
    <source>
        <dbReference type="SAM" id="MobiDB-lite"/>
    </source>
</evidence>